<evidence type="ECO:0000256" key="1">
    <source>
        <dbReference type="SAM" id="Phobius"/>
    </source>
</evidence>
<name>A0A8A4TV29_SULCO</name>
<sequence length="86" mass="9583">MLQAIRKFTGSPFVQMTVGLIFLMTGLSETFAMLKQDLADMTPKAHHGVVIFSLFQCLKILPEFVEGVEYMNKDGDEDDHSAKGES</sequence>
<evidence type="ECO:0000313" key="2">
    <source>
        <dbReference type="EMBL" id="QTD53816.1"/>
    </source>
</evidence>
<proteinExistence type="predicted"/>
<protein>
    <submittedName>
        <fullName evidence="2">Uncharacterized protein</fullName>
    </submittedName>
</protein>
<gene>
    <name evidence="2" type="ORF">J3U87_15305</name>
</gene>
<feature type="transmembrane region" description="Helical" evidence="1">
    <location>
        <begin position="12"/>
        <end position="34"/>
    </location>
</feature>
<reference evidence="2" key="1">
    <citation type="submission" date="2021-03" db="EMBL/GenBank/DDBJ databases">
        <title>Acanthopleuribacteraceae sp. M133.</title>
        <authorList>
            <person name="Wang G."/>
        </authorList>
    </citation>
    <scope>NUCLEOTIDE SEQUENCE</scope>
    <source>
        <strain evidence="2">M133</strain>
    </source>
</reference>
<evidence type="ECO:0000313" key="3">
    <source>
        <dbReference type="Proteomes" id="UP000663929"/>
    </source>
</evidence>
<dbReference type="AlphaFoldDB" id="A0A8A4TV29"/>
<dbReference type="Proteomes" id="UP000663929">
    <property type="component" value="Chromosome"/>
</dbReference>
<keyword evidence="3" id="KW-1185">Reference proteome</keyword>
<dbReference type="RefSeq" id="WP_237383916.1">
    <property type="nucleotide sequence ID" value="NZ_CP071793.1"/>
</dbReference>
<organism evidence="2 3">
    <name type="scientific">Sulfidibacter corallicola</name>
    <dbReference type="NCBI Taxonomy" id="2818388"/>
    <lineage>
        <taxon>Bacteria</taxon>
        <taxon>Pseudomonadati</taxon>
        <taxon>Acidobacteriota</taxon>
        <taxon>Holophagae</taxon>
        <taxon>Acanthopleuribacterales</taxon>
        <taxon>Acanthopleuribacteraceae</taxon>
        <taxon>Sulfidibacter</taxon>
    </lineage>
</organism>
<keyword evidence="1" id="KW-1133">Transmembrane helix</keyword>
<accession>A0A8A4TV29</accession>
<dbReference type="KEGG" id="scor:J3U87_15305"/>
<dbReference type="EMBL" id="CP071793">
    <property type="protein sequence ID" value="QTD53816.1"/>
    <property type="molecule type" value="Genomic_DNA"/>
</dbReference>
<keyword evidence="1" id="KW-0812">Transmembrane</keyword>
<keyword evidence="1" id="KW-0472">Membrane</keyword>